<gene>
    <name evidence="2" type="ORF">FOC84_22190</name>
</gene>
<keyword evidence="3" id="KW-1185">Reference proteome</keyword>
<organism evidence="2 3">
    <name type="scientific">Achromobacter pestifer</name>
    <dbReference type="NCBI Taxonomy" id="1353889"/>
    <lineage>
        <taxon>Bacteria</taxon>
        <taxon>Pseudomonadati</taxon>
        <taxon>Pseudomonadota</taxon>
        <taxon>Betaproteobacteria</taxon>
        <taxon>Burkholderiales</taxon>
        <taxon>Alcaligenaceae</taxon>
        <taxon>Achromobacter</taxon>
    </lineage>
</organism>
<keyword evidence="1" id="KW-0472">Membrane</keyword>
<dbReference type="Proteomes" id="UP000500970">
    <property type="component" value="Chromosome"/>
</dbReference>
<dbReference type="RefSeq" id="WP_173146334.1">
    <property type="nucleotide sequence ID" value="NZ_CP053985.1"/>
</dbReference>
<evidence type="ECO:0000313" key="2">
    <source>
        <dbReference type="EMBL" id="QKH37493.1"/>
    </source>
</evidence>
<keyword evidence="1" id="KW-1133">Transmembrane helix</keyword>
<dbReference type="EMBL" id="CP053985">
    <property type="protein sequence ID" value="QKH37493.1"/>
    <property type="molecule type" value="Genomic_DNA"/>
</dbReference>
<evidence type="ECO:0000256" key="1">
    <source>
        <dbReference type="SAM" id="Phobius"/>
    </source>
</evidence>
<evidence type="ECO:0000313" key="3">
    <source>
        <dbReference type="Proteomes" id="UP000500970"/>
    </source>
</evidence>
<feature type="transmembrane region" description="Helical" evidence="1">
    <location>
        <begin position="71"/>
        <end position="90"/>
    </location>
</feature>
<reference evidence="2 3" key="1">
    <citation type="submission" date="2020-05" db="EMBL/GenBank/DDBJ databases">
        <title>FDA dAtabase for Regulatory Grade micrObial Sequences (FDA-ARGOS): Supporting development and validation of Infectious Disease Dx tests.</title>
        <authorList>
            <person name="Sproer C."/>
            <person name="Gronow S."/>
            <person name="Severitt S."/>
            <person name="Schroder I."/>
            <person name="Tallon L."/>
            <person name="Sadzewicz L."/>
            <person name="Zhao X."/>
            <person name="Vavikolanu K."/>
            <person name="Mehta A."/>
            <person name="Aluvathingal J."/>
            <person name="Nadendla S."/>
            <person name="Myers T."/>
            <person name="Yan Y."/>
            <person name="Sichtig H."/>
        </authorList>
    </citation>
    <scope>NUCLEOTIDE SEQUENCE [LARGE SCALE GENOMIC DNA]</scope>
    <source>
        <strain evidence="2 3">FDAARGOS_790</strain>
    </source>
</reference>
<feature type="transmembrane region" description="Helical" evidence="1">
    <location>
        <begin position="43"/>
        <end position="64"/>
    </location>
</feature>
<accession>A0A7D4HV92</accession>
<dbReference type="AlphaFoldDB" id="A0A7D4HV92"/>
<protein>
    <submittedName>
        <fullName evidence="2">Iron transporter</fullName>
    </submittedName>
</protein>
<name>A0A7D4HV92_9BURK</name>
<dbReference type="KEGG" id="apes:FOC84_22190"/>
<keyword evidence="1" id="KW-0812">Transmembrane</keyword>
<proteinExistence type="predicted"/>
<sequence>MVRPRSNWRGVAARAGAATLGAYALAWAAVAAAARLPLAPADAILYPALAAIPAHVGLAIWAFAARSAGRVWLAIAAGCMGCWAMTWAAAA</sequence>